<dbReference type="EMBL" id="GBRH01262593">
    <property type="protein sequence ID" value="JAD35302.1"/>
    <property type="molecule type" value="Transcribed_RNA"/>
</dbReference>
<reference evidence="1" key="1">
    <citation type="submission" date="2014-09" db="EMBL/GenBank/DDBJ databases">
        <authorList>
            <person name="Magalhaes I.L.F."/>
            <person name="Oliveira U."/>
            <person name="Santos F.R."/>
            <person name="Vidigal T.H.D.A."/>
            <person name="Brescovit A.D."/>
            <person name="Santos A.J."/>
        </authorList>
    </citation>
    <scope>NUCLEOTIDE SEQUENCE</scope>
    <source>
        <tissue evidence="1">Shoot tissue taken approximately 20 cm above the soil surface</tissue>
    </source>
</reference>
<protein>
    <submittedName>
        <fullName evidence="1">Uncharacterized protein</fullName>
    </submittedName>
</protein>
<reference evidence="1" key="2">
    <citation type="journal article" date="2015" name="Data Brief">
        <title>Shoot transcriptome of the giant reed, Arundo donax.</title>
        <authorList>
            <person name="Barrero R.A."/>
            <person name="Guerrero F.D."/>
            <person name="Moolhuijzen P."/>
            <person name="Goolsby J.A."/>
            <person name="Tidwell J."/>
            <person name="Bellgard S.E."/>
            <person name="Bellgard M.I."/>
        </authorList>
    </citation>
    <scope>NUCLEOTIDE SEQUENCE</scope>
    <source>
        <tissue evidence="1">Shoot tissue taken approximately 20 cm above the soil surface</tissue>
    </source>
</reference>
<organism evidence="1">
    <name type="scientific">Arundo donax</name>
    <name type="common">Giant reed</name>
    <name type="synonym">Donax arundinaceus</name>
    <dbReference type="NCBI Taxonomy" id="35708"/>
    <lineage>
        <taxon>Eukaryota</taxon>
        <taxon>Viridiplantae</taxon>
        <taxon>Streptophyta</taxon>
        <taxon>Embryophyta</taxon>
        <taxon>Tracheophyta</taxon>
        <taxon>Spermatophyta</taxon>
        <taxon>Magnoliopsida</taxon>
        <taxon>Liliopsida</taxon>
        <taxon>Poales</taxon>
        <taxon>Poaceae</taxon>
        <taxon>PACMAD clade</taxon>
        <taxon>Arundinoideae</taxon>
        <taxon>Arundineae</taxon>
        <taxon>Arundo</taxon>
    </lineage>
</organism>
<name>A0A0A8ZKA8_ARUDO</name>
<dbReference type="AlphaFoldDB" id="A0A0A8ZKA8"/>
<evidence type="ECO:0000313" key="1">
    <source>
        <dbReference type="EMBL" id="JAD35302.1"/>
    </source>
</evidence>
<proteinExistence type="predicted"/>
<accession>A0A0A8ZKA8</accession>
<sequence length="30" mass="3414">MFCLTGKGNLVWMHTVLMDGENRSQLTDIC</sequence>